<dbReference type="OrthoDB" id="19903at2759"/>
<name>A0A0M3J0F4_ANISI</name>
<dbReference type="GO" id="GO:0005509">
    <property type="term" value="F:calcium ion binding"/>
    <property type="evidence" value="ECO:0007669"/>
    <property type="project" value="InterPro"/>
</dbReference>
<evidence type="ECO:0000256" key="2">
    <source>
        <dbReference type="ARBA" id="ARBA00022536"/>
    </source>
</evidence>
<reference evidence="10 11" key="2">
    <citation type="submission" date="2018-11" db="EMBL/GenBank/DDBJ databases">
        <authorList>
            <consortium name="Pathogen Informatics"/>
        </authorList>
    </citation>
    <scope>NUCLEOTIDE SEQUENCE [LARGE SCALE GENOMIC DNA]</scope>
</reference>
<dbReference type="PROSITE" id="PS00010">
    <property type="entry name" value="ASX_HYDROXYL"/>
    <property type="match status" value="1"/>
</dbReference>
<dbReference type="PROSITE" id="PS01186">
    <property type="entry name" value="EGF_2"/>
    <property type="match status" value="1"/>
</dbReference>
<feature type="transmembrane region" description="Helical" evidence="8">
    <location>
        <begin position="229"/>
        <end position="248"/>
    </location>
</feature>
<gene>
    <name evidence="10" type="ORF">ASIM_LOCUS887</name>
</gene>
<dbReference type="SMART" id="SM00179">
    <property type="entry name" value="EGF_CA"/>
    <property type="match status" value="1"/>
</dbReference>
<evidence type="ECO:0000259" key="9">
    <source>
        <dbReference type="PROSITE" id="PS50026"/>
    </source>
</evidence>
<dbReference type="Proteomes" id="UP000267096">
    <property type="component" value="Unassembled WGS sequence"/>
</dbReference>
<feature type="domain" description="EGF-like" evidence="9">
    <location>
        <begin position="80"/>
        <end position="118"/>
    </location>
</feature>
<organism evidence="12">
    <name type="scientific">Anisakis simplex</name>
    <name type="common">Herring worm</name>
    <dbReference type="NCBI Taxonomy" id="6269"/>
    <lineage>
        <taxon>Eukaryota</taxon>
        <taxon>Metazoa</taxon>
        <taxon>Ecdysozoa</taxon>
        <taxon>Nematoda</taxon>
        <taxon>Chromadorea</taxon>
        <taxon>Rhabditida</taxon>
        <taxon>Spirurina</taxon>
        <taxon>Ascaridomorpha</taxon>
        <taxon>Ascaridoidea</taxon>
        <taxon>Anisakidae</taxon>
        <taxon>Anisakis</taxon>
        <taxon>Anisakis simplex complex</taxon>
    </lineage>
</organism>
<dbReference type="InterPro" id="IPR049883">
    <property type="entry name" value="NOTCH1_EGF-like"/>
</dbReference>
<dbReference type="EMBL" id="UYRR01000760">
    <property type="protein sequence ID" value="VDK18193.1"/>
    <property type="molecule type" value="Genomic_DNA"/>
</dbReference>
<dbReference type="FunFam" id="2.10.25.10:FF:000038">
    <property type="entry name" value="Fibrillin 2"/>
    <property type="match status" value="1"/>
</dbReference>
<keyword evidence="2 7" id="KW-0245">EGF-like domain</keyword>
<dbReference type="InterPro" id="IPR009030">
    <property type="entry name" value="Growth_fac_rcpt_cys_sf"/>
</dbReference>
<dbReference type="Pfam" id="PF11938">
    <property type="entry name" value="DUF3456"/>
    <property type="match status" value="1"/>
</dbReference>
<reference evidence="12" key="1">
    <citation type="submission" date="2017-02" db="UniProtKB">
        <authorList>
            <consortium name="WormBaseParasite"/>
        </authorList>
    </citation>
    <scope>IDENTIFICATION</scope>
</reference>
<feature type="disulfide bond" evidence="7">
    <location>
        <begin position="108"/>
        <end position="117"/>
    </location>
</feature>
<proteinExistence type="inferred from homology"/>
<evidence type="ECO:0000256" key="6">
    <source>
        <dbReference type="ARBA" id="ARBA00023157"/>
    </source>
</evidence>
<keyword evidence="8" id="KW-1133">Transmembrane helix</keyword>
<dbReference type="InterPro" id="IPR000152">
    <property type="entry name" value="EGF-type_Asp/Asn_hydroxyl_site"/>
</dbReference>
<dbReference type="SUPFAM" id="SSF57196">
    <property type="entry name" value="EGF/Laminin"/>
    <property type="match status" value="1"/>
</dbReference>
<evidence type="ECO:0000313" key="10">
    <source>
        <dbReference type="EMBL" id="VDK18193.1"/>
    </source>
</evidence>
<dbReference type="PROSITE" id="PS00022">
    <property type="entry name" value="EGF_1"/>
    <property type="match status" value="1"/>
</dbReference>
<dbReference type="PROSITE" id="PS01248">
    <property type="entry name" value="EGF_LAM_1"/>
    <property type="match status" value="1"/>
</dbReference>
<protein>
    <submittedName>
        <fullName evidence="12">Cysteine-rich with EGF-like domain protein 2</fullName>
    </submittedName>
</protein>
<evidence type="ECO:0000256" key="3">
    <source>
        <dbReference type="ARBA" id="ARBA00022729"/>
    </source>
</evidence>
<dbReference type="PROSITE" id="PS01187">
    <property type="entry name" value="EGF_CA"/>
    <property type="match status" value="1"/>
</dbReference>
<dbReference type="InterPro" id="IPR006212">
    <property type="entry name" value="Furin_repeat"/>
</dbReference>
<keyword evidence="3" id="KW-0732">Signal</keyword>
<evidence type="ECO:0000256" key="1">
    <source>
        <dbReference type="ARBA" id="ARBA00005897"/>
    </source>
</evidence>
<dbReference type="InterPro" id="IPR000742">
    <property type="entry name" value="EGF"/>
</dbReference>
<feature type="domain" description="EGF-like" evidence="9">
    <location>
        <begin position="172"/>
        <end position="213"/>
    </location>
</feature>
<evidence type="ECO:0000256" key="4">
    <source>
        <dbReference type="ARBA" id="ARBA00022737"/>
    </source>
</evidence>
<dbReference type="InterPro" id="IPR021852">
    <property type="entry name" value="DUF3456"/>
</dbReference>
<evidence type="ECO:0000256" key="5">
    <source>
        <dbReference type="ARBA" id="ARBA00022837"/>
    </source>
</evidence>
<evidence type="ECO:0000313" key="12">
    <source>
        <dbReference type="WBParaSite" id="ASIM_0000099101-mRNA-1"/>
    </source>
</evidence>
<evidence type="ECO:0000256" key="7">
    <source>
        <dbReference type="PROSITE-ProRule" id="PRU00076"/>
    </source>
</evidence>
<dbReference type="SMART" id="SM00261">
    <property type="entry name" value="FU"/>
    <property type="match status" value="2"/>
</dbReference>
<keyword evidence="8" id="KW-0472">Membrane</keyword>
<comment type="similarity">
    <text evidence="1">Belongs to the CRELD family.</text>
</comment>
<comment type="caution">
    <text evidence="7">Lacks conserved residue(s) required for the propagation of feature annotation.</text>
</comment>
<dbReference type="WBParaSite" id="ASIM_0000099101-mRNA-1">
    <property type="protein sequence ID" value="ASIM_0000099101-mRNA-1"/>
    <property type="gene ID" value="ASIM_0000099101"/>
</dbReference>
<dbReference type="InterPro" id="IPR001881">
    <property type="entry name" value="EGF-like_Ca-bd_dom"/>
</dbReference>
<dbReference type="SUPFAM" id="SSF57184">
    <property type="entry name" value="Growth factor receptor domain"/>
    <property type="match status" value="1"/>
</dbReference>
<keyword evidence="8" id="KW-0812">Transmembrane</keyword>
<dbReference type="Pfam" id="PF07645">
    <property type="entry name" value="EGF_CA"/>
    <property type="match status" value="1"/>
</dbReference>
<evidence type="ECO:0000256" key="8">
    <source>
        <dbReference type="SAM" id="Phobius"/>
    </source>
</evidence>
<sequence>MEDLCKLKTIDEPLRHRFDVGKDTEFKCQQMVEEHEEAIENWYFHKQKSDPDMYTWLCLEKLSVCCRSGHYGKDCKPCPGVDKGLPACFGRGSCNGDGSRQGDGKCKCETGYVGFMCSNCDANYFTAQKTPNSIECKECDPACKGGCDKEGAVGCKECRSGWIMDAIEGCKDVDECEDEGRCPGEHAICINTIGSYQCSCELGFVRDSNGTCVLDVQADHVDMWLRPDVLLRSIALTSFCILLPIVIWRRSIGLLIFALICLLIVVYIEFWVDHTSMPQFSQNIF</sequence>
<dbReference type="InterPro" id="IPR002049">
    <property type="entry name" value="LE_dom"/>
</dbReference>
<dbReference type="CDD" id="cd00054">
    <property type="entry name" value="EGF_CA"/>
    <property type="match status" value="1"/>
</dbReference>
<keyword evidence="4" id="KW-0677">Repeat</keyword>
<dbReference type="InterPro" id="IPR018097">
    <property type="entry name" value="EGF_Ca-bd_CS"/>
</dbReference>
<dbReference type="PROSITE" id="PS50026">
    <property type="entry name" value="EGF_3"/>
    <property type="match status" value="2"/>
</dbReference>
<keyword evidence="5" id="KW-0106">Calcium</keyword>
<dbReference type="Gene3D" id="2.10.25.10">
    <property type="entry name" value="Laminin"/>
    <property type="match status" value="1"/>
</dbReference>
<feature type="transmembrane region" description="Helical" evidence="8">
    <location>
        <begin position="254"/>
        <end position="272"/>
    </location>
</feature>
<evidence type="ECO:0000313" key="11">
    <source>
        <dbReference type="Proteomes" id="UP000267096"/>
    </source>
</evidence>
<dbReference type="SMART" id="SM00181">
    <property type="entry name" value="EGF"/>
    <property type="match status" value="3"/>
</dbReference>
<dbReference type="AlphaFoldDB" id="A0A0M3J0F4"/>
<keyword evidence="6 7" id="KW-1015">Disulfide bond</keyword>
<keyword evidence="11" id="KW-1185">Reference proteome</keyword>
<accession>A0A0M3J0F4</accession>